<dbReference type="Proteomes" id="UP000193396">
    <property type="component" value="Unassembled WGS sequence"/>
</dbReference>
<accession>A0A1Y2LEV4</accession>
<reference evidence="2 3" key="1">
    <citation type="submission" date="2014-03" db="EMBL/GenBank/DDBJ databases">
        <title>The draft genome sequence of Thalassospira alkalitolerans JCM 18968.</title>
        <authorList>
            <person name="Lai Q."/>
            <person name="Shao Z."/>
        </authorList>
    </citation>
    <scope>NUCLEOTIDE SEQUENCE [LARGE SCALE GENOMIC DNA]</scope>
    <source>
        <strain evidence="2 3">JCM 18968</strain>
    </source>
</reference>
<dbReference type="AlphaFoldDB" id="A0A1Y2LEV4"/>
<gene>
    <name evidence="2" type="ORF">TALK_06355</name>
</gene>
<evidence type="ECO:0000313" key="3">
    <source>
        <dbReference type="Proteomes" id="UP000193396"/>
    </source>
</evidence>
<comment type="caution">
    <text evidence="2">The sequence shown here is derived from an EMBL/GenBank/DDBJ whole genome shotgun (WGS) entry which is preliminary data.</text>
</comment>
<proteinExistence type="predicted"/>
<feature type="transmembrane region" description="Helical" evidence="1">
    <location>
        <begin position="32"/>
        <end position="49"/>
    </location>
</feature>
<keyword evidence="1" id="KW-0812">Transmembrane</keyword>
<keyword evidence="3" id="KW-1185">Reference proteome</keyword>
<protein>
    <submittedName>
        <fullName evidence="2">Uncharacterized protein</fullName>
    </submittedName>
</protein>
<evidence type="ECO:0000256" key="1">
    <source>
        <dbReference type="SAM" id="Phobius"/>
    </source>
</evidence>
<keyword evidence="1" id="KW-0472">Membrane</keyword>
<dbReference type="EMBL" id="JFKB01000003">
    <property type="protein sequence ID" value="OSQ49193.1"/>
    <property type="molecule type" value="Genomic_DNA"/>
</dbReference>
<organism evidence="2 3">
    <name type="scientific">Thalassospira alkalitolerans</name>
    <dbReference type="NCBI Taxonomy" id="1293890"/>
    <lineage>
        <taxon>Bacteria</taxon>
        <taxon>Pseudomonadati</taxon>
        <taxon>Pseudomonadota</taxon>
        <taxon>Alphaproteobacteria</taxon>
        <taxon>Rhodospirillales</taxon>
        <taxon>Thalassospiraceae</taxon>
        <taxon>Thalassospira</taxon>
    </lineage>
</organism>
<name>A0A1Y2LEV4_9PROT</name>
<evidence type="ECO:0000313" key="2">
    <source>
        <dbReference type="EMBL" id="OSQ49193.1"/>
    </source>
</evidence>
<dbReference type="STRING" id="1293890.TALK_06355"/>
<keyword evidence="1" id="KW-1133">Transmembrane helix</keyword>
<sequence>MFVANLPVFNVEYPVVRASCDVLSWSGWDADVALVAGMVVFFGHVNFAMQTRAVIWSVR</sequence>